<dbReference type="EMBL" id="JBBBZM010000181">
    <property type="protein sequence ID" value="KAL0632203.1"/>
    <property type="molecule type" value="Genomic_DNA"/>
</dbReference>
<proteinExistence type="predicted"/>
<evidence type="ECO:0000313" key="1">
    <source>
        <dbReference type="EMBL" id="KAL0632203.1"/>
    </source>
</evidence>
<accession>A0ABR3G8C2</accession>
<protein>
    <submittedName>
        <fullName evidence="1">Uncharacterized protein</fullName>
    </submittedName>
</protein>
<gene>
    <name evidence="1" type="ORF">Q9L58_008913</name>
</gene>
<dbReference type="Proteomes" id="UP001447188">
    <property type="component" value="Unassembled WGS sequence"/>
</dbReference>
<sequence>MAAKTLGEIEITRLKGIIHALKCDDKKMRKVLSFPDERFGIDKFLISSTSLKGPRNRSPIVLDKALADVSTTELEILTTLINTIVKLEEQITVTEAALVERLIAFEKPT</sequence>
<evidence type="ECO:0000313" key="2">
    <source>
        <dbReference type="Proteomes" id="UP001447188"/>
    </source>
</evidence>
<name>A0ABR3G8C2_9PEZI</name>
<organism evidence="1 2">
    <name type="scientific">Discina gigas</name>
    <dbReference type="NCBI Taxonomy" id="1032678"/>
    <lineage>
        <taxon>Eukaryota</taxon>
        <taxon>Fungi</taxon>
        <taxon>Dikarya</taxon>
        <taxon>Ascomycota</taxon>
        <taxon>Pezizomycotina</taxon>
        <taxon>Pezizomycetes</taxon>
        <taxon>Pezizales</taxon>
        <taxon>Discinaceae</taxon>
        <taxon>Discina</taxon>
    </lineage>
</organism>
<keyword evidence="2" id="KW-1185">Reference proteome</keyword>
<reference evidence="1 2" key="1">
    <citation type="submission" date="2024-02" db="EMBL/GenBank/DDBJ databases">
        <title>Discinaceae phylogenomics.</title>
        <authorList>
            <person name="Dirks A.C."/>
            <person name="James T.Y."/>
        </authorList>
    </citation>
    <scope>NUCLEOTIDE SEQUENCE [LARGE SCALE GENOMIC DNA]</scope>
    <source>
        <strain evidence="1 2">ACD0624</strain>
    </source>
</reference>
<comment type="caution">
    <text evidence="1">The sequence shown here is derived from an EMBL/GenBank/DDBJ whole genome shotgun (WGS) entry which is preliminary data.</text>
</comment>